<keyword evidence="5 14" id="KW-0808">Transferase</keyword>
<dbReference type="NCBIfam" id="TIGR00125">
    <property type="entry name" value="cyt_tran_rel"/>
    <property type="match status" value="1"/>
</dbReference>
<evidence type="ECO:0000256" key="14">
    <source>
        <dbReference type="PIRNR" id="PIRNR004491"/>
    </source>
</evidence>
<evidence type="ECO:0000256" key="8">
    <source>
        <dbReference type="ARBA" id="ARBA00022777"/>
    </source>
</evidence>
<dbReference type="Gene3D" id="2.40.30.30">
    <property type="entry name" value="Riboflavin kinase-like"/>
    <property type="match status" value="1"/>
</dbReference>
<dbReference type="InterPro" id="IPR023468">
    <property type="entry name" value="Riboflavin_kinase"/>
</dbReference>
<dbReference type="GO" id="GO:0003919">
    <property type="term" value="F:FMN adenylyltransferase activity"/>
    <property type="evidence" value="ECO:0007669"/>
    <property type="project" value="UniProtKB-UniRule"/>
</dbReference>
<feature type="domain" description="Riboflavin kinase" evidence="15">
    <location>
        <begin position="173"/>
        <end position="294"/>
    </location>
</feature>
<reference evidence="16" key="2">
    <citation type="submission" date="2021-04" db="EMBL/GenBank/DDBJ databases">
        <authorList>
            <person name="Gilroy R."/>
        </authorList>
    </citation>
    <scope>NUCLEOTIDE SEQUENCE</scope>
    <source>
        <strain evidence="16">CHK199-9574</strain>
    </source>
</reference>
<evidence type="ECO:0000313" key="16">
    <source>
        <dbReference type="EMBL" id="HIY77999.1"/>
    </source>
</evidence>
<keyword evidence="4 14" id="KW-0288">FMN</keyword>
<dbReference type="InterPro" id="IPR002606">
    <property type="entry name" value="Riboflavin_kinase_bac"/>
</dbReference>
<keyword evidence="7 14" id="KW-0547">Nucleotide-binding</keyword>
<dbReference type="CDD" id="cd02064">
    <property type="entry name" value="FAD_synthetase_N"/>
    <property type="match status" value="1"/>
</dbReference>
<dbReference type="InterPro" id="IPR023465">
    <property type="entry name" value="Riboflavin_kinase_dom_sf"/>
</dbReference>
<dbReference type="InterPro" id="IPR015865">
    <property type="entry name" value="Riboflavin_kinase_bac/euk"/>
</dbReference>
<evidence type="ECO:0000256" key="3">
    <source>
        <dbReference type="ARBA" id="ARBA00022630"/>
    </source>
</evidence>
<keyword evidence="3 14" id="KW-0285">Flavoprotein</keyword>
<dbReference type="SMART" id="SM00904">
    <property type="entry name" value="Flavokinase"/>
    <property type="match status" value="1"/>
</dbReference>
<keyword evidence="10 14" id="KW-0067">ATP-binding</keyword>
<dbReference type="AlphaFoldDB" id="A0A9D2CFL1"/>
<dbReference type="GO" id="GO:0009231">
    <property type="term" value="P:riboflavin biosynthetic process"/>
    <property type="evidence" value="ECO:0007669"/>
    <property type="project" value="InterPro"/>
</dbReference>
<evidence type="ECO:0000256" key="5">
    <source>
        <dbReference type="ARBA" id="ARBA00022679"/>
    </source>
</evidence>
<dbReference type="GO" id="GO:0008531">
    <property type="term" value="F:riboflavin kinase activity"/>
    <property type="evidence" value="ECO:0007669"/>
    <property type="project" value="UniProtKB-UniRule"/>
</dbReference>
<name>A0A9D2CFL1_9FIRM</name>
<evidence type="ECO:0000256" key="2">
    <source>
        <dbReference type="ARBA" id="ARBA00005201"/>
    </source>
</evidence>
<dbReference type="InterPro" id="IPR004821">
    <property type="entry name" value="Cyt_trans-like"/>
</dbReference>
<dbReference type="SUPFAM" id="SSF52374">
    <property type="entry name" value="Nucleotidylyl transferase"/>
    <property type="match status" value="1"/>
</dbReference>
<comment type="caution">
    <text evidence="16">The sequence shown here is derived from an EMBL/GenBank/DDBJ whole genome shotgun (WGS) entry which is preliminary data.</text>
</comment>
<keyword evidence="11" id="KW-0511">Multifunctional enzyme</keyword>
<evidence type="ECO:0000259" key="15">
    <source>
        <dbReference type="SMART" id="SM00904"/>
    </source>
</evidence>
<accession>A0A9D2CFL1</accession>
<keyword evidence="6 14" id="KW-0548">Nucleotidyltransferase</keyword>
<evidence type="ECO:0000256" key="10">
    <source>
        <dbReference type="ARBA" id="ARBA00022840"/>
    </source>
</evidence>
<dbReference type="PANTHER" id="PTHR22749:SF6">
    <property type="entry name" value="RIBOFLAVIN KINASE"/>
    <property type="match status" value="1"/>
</dbReference>
<evidence type="ECO:0000256" key="6">
    <source>
        <dbReference type="ARBA" id="ARBA00022695"/>
    </source>
</evidence>
<reference evidence="16" key="1">
    <citation type="journal article" date="2021" name="PeerJ">
        <title>Extensive microbial diversity within the chicken gut microbiome revealed by metagenomics and culture.</title>
        <authorList>
            <person name="Gilroy R."/>
            <person name="Ravi A."/>
            <person name="Getino M."/>
            <person name="Pursley I."/>
            <person name="Horton D.L."/>
            <person name="Alikhan N.F."/>
            <person name="Baker D."/>
            <person name="Gharbi K."/>
            <person name="Hall N."/>
            <person name="Watson M."/>
            <person name="Adriaenssens E.M."/>
            <person name="Foster-Nyarko E."/>
            <person name="Jarju S."/>
            <person name="Secka A."/>
            <person name="Antonio M."/>
            <person name="Oren A."/>
            <person name="Chaudhuri R.R."/>
            <person name="La Ragione R."/>
            <person name="Hildebrand F."/>
            <person name="Pallen M.J."/>
        </authorList>
    </citation>
    <scope>NUCLEOTIDE SEQUENCE</scope>
    <source>
        <strain evidence="16">CHK199-9574</strain>
    </source>
</reference>
<evidence type="ECO:0000313" key="17">
    <source>
        <dbReference type="Proteomes" id="UP000824135"/>
    </source>
</evidence>
<comment type="catalytic activity">
    <reaction evidence="13 14">
        <text>FMN + ATP + H(+) = FAD + diphosphate</text>
        <dbReference type="Rhea" id="RHEA:17237"/>
        <dbReference type="ChEBI" id="CHEBI:15378"/>
        <dbReference type="ChEBI" id="CHEBI:30616"/>
        <dbReference type="ChEBI" id="CHEBI:33019"/>
        <dbReference type="ChEBI" id="CHEBI:57692"/>
        <dbReference type="ChEBI" id="CHEBI:58210"/>
        <dbReference type="EC" id="2.7.7.2"/>
    </reaction>
</comment>
<dbReference type="InterPro" id="IPR015864">
    <property type="entry name" value="FAD_synthase"/>
</dbReference>
<evidence type="ECO:0000256" key="1">
    <source>
        <dbReference type="ARBA" id="ARBA00004726"/>
    </source>
</evidence>
<organism evidence="16 17">
    <name type="scientific">Candidatus Borkfalkia excrementavium</name>
    <dbReference type="NCBI Taxonomy" id="2838505"/>
    <lineage>
        <taxon>Bacteria</taxon>
        <taxon>Bacillati</taxon>
        <taxon>Bacillota</taxon>
        <taxon>Clostridia</taxon>
        <taxon>Christensenellales</taxon>
        <taxon>Christensenellaceae</taxon>
        <taxon>Candidatus Borkfalkia</taxon>
    </lineage>
</organism>
<comment type="pathway">
    <text evidence="1 14">Cofactor biosynthesis; FAD biosynthesis; FAD from FMN: step 1/1.</text>
</comment>
<evidence type="ECO:0000256" key="11">
    <source>
        <dbReference type="ARBA" id="ARBA00023268"/>
    </source>
</evidence>
<comment type="catalytic activity">
    <reaction evidence="12 14">
        <text>riboflavin + ATP = FMN + ADP + H(+)</text>
        <dbReference type="Rhea" id="RHEA:14357"/>
        <dbReference type="ChEBI" id="CHEBI:15378"/>
        <dbReference type="ChEBI" id="CHEBI:30616"/>
        <dbReference type="ChEBI" id="CHEBI:57986"/>
        <dbReference type="ChEBI" id="CHEBI:58210"/>
        <dbReference type="ChEBI" id="CHEBI:456216"/>
        <dbReference type="EC" id="2.7.1.26"/>
    </reaction>
</comment>
<protein>
    <recommendedName>
        <fullName evidence="14">Riboflavin biosynthesis protein</fullName>
    </recommendedName>
    <domain>
        <recommendedName>
            <fullName evidence="14">Riboflavin kinase</fullName>
            <ecNumber evidence="14">2.7.1.26</ecNumber>
        </recommendedName>
        <alternativeName>
            <fullName evidence="14">Flavokinase</fullName>
        </alternativeName>
    </domain>
    <domain>
        <recommendedName>
            <fullName evidence="14">FMN adenylyltransferase</fullName>
            <ecNumber evidence="14">2.7.7.2</ecNumber>
        </recommendedName>
        <alternativeName>
            <fullName evidence="14">FAD pyrophosphorylase</fullName>
        </alternativeName>
        <alternativeName>
            <fullName evidence="14">FAD synthase</fullName>
        </alternativeName>
    </domain>
</protein>
<evidence type="ECO:0000256" key="4">
    <source>
        <dbReference type="ARBA" id="ARBA00022643"/>
    </source>
</evidence>
<keyword evidence="8 14" id="KW-0418">Kinase</keyword>
<dbReference type="Pfam" id="PF06574">
    <property type="entry name" value="FAD_syn"/>
    <property type="match status" value="1"/>
</dbReference>
<comment type="similarity">
    <text evidence="14">Belongs to the ribF family.</text>
</comment>
<dbReference type="Pfam" id="PF01687">
    <property type="entry name" value="Flavokinase"/>
    <property type="match status" value="1"/>
</dbReference>
<dbReference type="EC" id="2.7.7.2" evidence="14"/>
<dbReference type="EC" id="2.7.1.26" evidence="14"/>
<evidence type="ECO:0000256" key="9">
    <source>
        <dbReference type="ARBA" id="ARBA00022827"/>
    </source>
</evidence>
<dbReference type="GO" id="GO:0009398">
    <property type="term" value="P:FMN biosynthetic process"/>
    <property type="evidence" value="ECO:0007669"/>
    <property type="project" value="UniProtKB-UniRule"/>
</dbReference>
<sequence>MLKIIDYGSGSNPAPCVFLLGYFDAVHLGHRKLISRAKEIAAEKGLQIGIMTFYDAKQGAQVYVFEERVLLFEKLGIDFVCAADFNGAFKDTPGEKFLDALAGRLNVKEFVAGEDFRFGKDAACDAEDLKKYCTEHGIGLTVLPLLSFDGEKAAASLAKKYLDEGAPEKLAELLGEPYFIRGKVTTEGRHVGRNLGFPTANLHPLPEKYPIKEGVYAVTVQLDGRKYRGIANYGSRPTFGDERIVPEIYIDGFNGDLYGKEIVVSFDFRIRDVKKFASAEELKKQLAKDLEKIR</sequence>
<dbReference type="GO" id="GO:0006747">
    <property type="term" value="P:FAD biosynthetic process"/>
    <property type="evidence" value="ECO:0007669"/>
    <property type="project" value="UniProtKB-UniRule"/>
</dbReference>
<dbReference type="Gene3D" id="3.40.50.620">
    <property type="entry name" value="HUPs"/>
    <property type="match status" value="1"/>
</dbReference>
<dbReference type="InterPro" id="IPR014729">
    <property type="entry name" value="Rossmann-like_a/b/a_fold"/>
</dbReference>
<comment type="pathway">
    <text evidence="2 14">Cofactor biosynthesis; FMN biosynthesis; FMN from riboflavin (ATP route): step 1/1.</text>
</comment>
<dbReference type="PANTHER" id="PTHR22749">
    <property type="entry name" value="RIBOFLAVIN KINASE/FMN ADENYLYLTRANSFERASE"/>
    <property type="match status" value="1"/>
</dbReference>
<dbReference type="SUPFAM" id="SSF82114">
    <property type="entry name" value="Riboflavin kinase-like"/>
    <property type="match status" value="1"/>
</dbReference>
<keyword evidence="9 14" id="KW-0274">FAD</keyword>
<evidence type="ECO:0000256" key="12">
    <source>
        <dbReference type="ARBA" id="ARBA00047880"/>
    </source>
</evidence>
<dbReference type="NCBIfam" id="TIGR00083">
    <property type="entry name" value="ribF"/>
    <property type="match status" value="1"/>
</dbReference>
<evidence type="ECO:0000256" key="13">
    <source>
        <dbReference type="ARBA" id="ARBA00049494"/>
    </source>
</evidence>
<dbReference type="EMBL" id="DXCO01000024">
    <property type="protein sequence ID" value="HIY77999.1"/>
    <property type="molecule type" value="Genomic_DNA"/>
</dbReference>
<dbReference type="PIRSF" id="PIRSF004491">
    <property type="entry name" value="FAD_Synth"/>
    <property type="match status" value="1"/>
</dbReference>
<gene>
    <name evidence="16" type="primary">ribF</name>
    <name evidence="16" type="ORF">H9728_03045</name>
</gene>
<dbReference type="GO" id="GO:0005524">
    <property type="term" value="F:ATP binding"/>
    <property type="evidence" value="ECO:0007669"/>
    <property type="project" value="UniProtKB-UniRule"/>
</dbReference>
<dbReference type="Proteomes" id="UP000824135">
    <property type="component" value="Unassembled WGS sequence"/>
</dbReference>
<proteinExistence type="inferred from homology"/>
<evidence type="ECO:0000256" key="7">
    <source>
        <dbReference type="ARBA" id="ARBA00022741"/>
    </source>
</evidence>